<keyword evidence="13" id="KW-0732">Signal</keyword>
<dbReference type="InterPro" id="IPR036942">
    <property type="entry name" value="Beta-barrel_TonB_sf"/>
</dbReference>
<accession>A0YA13</accession>
<dbReference type="Pfam" id="PF00593">
    <property type="entry name" value="TonB_dep_Rec_b-barrel"/>
    <property type="match status" value="1"/>
</dbReference>
<evidence type="ECO:0000256" key="8">
    <source>
        <dbReference type="ARBA" id="ARBA00023077"/>
    </source>
</evidence>
<dbReference type="PROSITE" id="PS52016">
    <property type="entry name" value="TONB_DEPENDENT_REC_3"/>
    <property type="match status" value="1"/>
</dbReference>
<keyword evidence="6" id="KW-0408">Iron</keyword>
<evidence type="ECO:0000256" key="4">
    <source>
        <dbReference type="ARBA" id="ARBA00022496"/>
    </source>
</evidence>
<dbReference type="OrthoDB" id="7051185at2"/>
<evidence type="ECO:0000259" key="14">
    <source>
        <dbReference type="Pfam" id="PF00593"/>
    </source>
</evidence>
<dbReference type="GO" id="GO:0006826">
    <property type="term" value="P:iron ion transport"/>
    <property type="evidence" value="ECO:0007669"/>
    <property type="project" value="UniProtKB-KW"/>
</dbReference>
<keyword evidence="3 11" id="KW-1134">Transmembrane beta strand</keyword>
<dbReference type="Proteomes" id="UP000004931">
    <property type="component" value="Unassembled WGS sequence"/>
</dbReference>
<comment type="subcellular location">
    <subcellularLocation>
        <location evidence="1 11">Cell outer membrane</location>
        <topology evidence="1 11">Multi-pass membrane protein</topology>
    </subcellularLocation>
</comment>
<dbReference type="EMBL" id="AAVT01000001">
    <property type="protein sequence ID" value="EAW32967.1"/>
    <property type="molecule type" value="Genomic_DNA"/>
</dbReference>
<keyword evidence="16" id="KW-0675">Receptor</keyword>
<comment type="similarity">
    <text evidence="11 12">Belongs to the TonB-dependent receptor family.</text>
</comment>
<organism evidence="16 17">
    <name type="scientific">marine gamma proteobacterium HTCC2143</name>
    <dbReference type="NCBI Taxonomy" id="247633"/>
    <lineage>
        <taxon>Bacteria</taxon>
        <taxon>Pseudomonadati</taxon>
        <taxon>Pseudomonadota</taxon>
        <taxon>Gammaproteobacteria</taxon>
        <taxon>Cellvibrionales</taxon>
        <taxon>Spongiibacteraceae</taxon>
        <taxon>BD1-7 clade</taxon>
    </lineage>
</organism>
<feature type="domain" description="TonB-dependent receptor plug" evidence="15">
    <location>
        <begin position="50"/>
        <end position="158"/>
    </location>
</feature>
<evidence type="ECO:0000256" key="13">
    <source>
        <dbReference type="SAM" id="SignalP"/>
    </source>
</evidence>
<evidence type="ECO:0000256" key="9">
    <source>
        <dbReference type="ARBA" id="ARBA00023136"/>
    </source>
</evidence>
<sequence>MHKINTTLFKRSLLASAVAGALNTPLVQAQEESFALEEILVTASKRERSLQDTPISVSVTSQLAIEQSKIIDIADLQVLVPSLRVTSFTRVGSAVYAIRGFGNGGSSAGTEPAVGVFIDGVFRSRSSSSIGDLPRVSRIEVLSGPQSTLFGKNASAGVVSVITTPPSQEFEAKIEATLGNYNQRIVKGYVSGAVTDKLSMSFSGGMNQRDGFTESLSPGLKDLNDKDRYNLRAQALFEPNDSVSLRVIADYSDLDEICCTVGAVVNGPTADAIKALGGDVISTDDQFGYTSVLNLDPTNTIEDKGISFHADIDFENFTLTSISAIRNNESGPDLGECDYTSLDICKGTSHREIETFSQELRLTSNTDNALSWMVGASYFNEDITGEAETIYGDDLRNYVLALTGGPFSPLPTLEAIAGIPGEAFTAGWIVGGMIEQNNEAYSVFGTFDYQLTDSLTATLGLNYTNDEKEVELIQTSNPDVFSALDLDVVAGGAFAPFKGLQFRPPQLSIPNAVEDGKTDDSDTTWLARLSWEMNDNFNFYATASTGFKSSSWDLSNFAHPNINDAAAIAAAGIATPNQQYGNRFSSPEYATVYEIGMKSRFDNGSLNIAIFDQSIEDFHARTFDGVNFISSNAGELASQGVEFDILYAPTADWTFTLAGTYLDPVYEDYRNAPPPIGQSGAIDRSGERPGGIHTLSMTGSVVYNLTFDNGIDGYIRAEYQYERSSDLSDSFPGLSRQVNTANASAGLNFNNGFGAQLWIRNLNDDEYYTGAFAGVAQSGTVNSFLNQPQTYGVTVSYTF</sequence>
<dbReference type="eggNOG" id="COG1629">
    <property type="taxonomic scope" value="Bacteria"/>
</dbReference>
<keyword evidence="7" id="KW-0406">Ion transport</keyword>
<evidence type="ECO:0000256" key="5">
    <source>
        <dbReference type="ARBA" id="ARBA00022692"/>
    </source>
</evidence>
<evidence type="ECO:0000256" key="2">
    <source>
        <dbReference type="ARBA" id="ARBA00022448"/>
    </source>
</evidence>
<dbReference type="Pfam" id="PF07715">
    <property type="entry name" value="Plug"/>
    <property type="match status" value="1"/>
</dbReference>
<evidence type="ECO:0000256" key="1">
    <source>
        <dbReference type="ARBA" id="ARBA00004571"/>
    </source>
</evidence>
<evidence type="ECO:0000256" key="7">
    <source>
        <dbReference type="ARBA" id="ARBA00023065"/>
    </source>
</evidence>
<dbReference type="AlphaFoldDB" id="A0YA13"/>
<comment type="caution">
    <text evidence="16">The sequence shown here is derived from an EMBL/GenBank/DDBJ whole genome shotgun (WGS) entry which is preliminary data.</text>
</comment>
<dbReference type="SUPFAM" id="SSF56935">
    <property type="entry name" value="Porins"/>
    <property type="match status" value="1"/>
</dbReference>
<dbReference type="InterPro" id="IPR012910">
    <property type="entry name" value="Plug_dom"/>
</dbReference>
<feature type="chain" id="PRO_5002630586" evidence="13">
    <location>
        <begin position="30"/>
        <end position="799"/>
    </location>
</feature>
<dbReference type="eggNOG" id="COG4772">
    <property type="taxonomic scope" value="Bacteria"/>
</dbReference>
<dbReference type="PANTHER" id="PTHR32552:SF81">
    <property type="entry name" value="TONB-DEPENDENT OUTER MEMBRANE RECEPTOR"/>
    <property type="match status" value="1"/>
</dbReference>
<dbReference type="PANTHER" id="PTHR32552">
    <property type="entry name" value="FERRICHROME IRON RECEPTOR-RELATED"/>
    <property type="match status" value="1"/>
</dbReference>
<evidence type="ECO:0000256" key="10">
    <source>
        <dbReference type="ARBA" id="ARBA00023237"/>
    </source>
</evidence>
<evidence type="ECO:0000256" key="6">
    <source>
        <dbReference type="ARBA" id="ARBA00023004"/>
    </source>
</evidence>
<dbReference type="STRING" id="247633.GP2143_16966"/>
<keyword evidence="8 12" id="KW-0798">TonB box</keyword>
<keyword evidence="17" id="KW-1185">Reference proteome</keyword>
<keyword evidence="5 11" id="KW-0812">Transmembrane</keyword>
<evidence type="ECO:0000259" key="15">
    <source>
        <dbReference type="Pfam" id="PF07715"/>
    </source>
</evidence>
<evidence type="ECO:0000256" key="3">
    <source>
        <dbReference type="ARBA" id="ARBA00022452"/>
    </source>
</evidence>
<name>A0YA13_9GAMM</name>
<reference evidence="16 17" key="1">
    <citation type="journal article" date="2010" name="J. Bacteriol.">
        <title>Genome sequence of the oligotrophic marine Gammaproteobacterium HTCC2143, isolated from the Oregon Coast.</title>
        <authorList>
            <person name="Oh H.M."/>
            <person name="Kang I."/>
            <person name="Ferriera S."/>
            <person name="Giovannoni S.J."/>
            <person name="Cho J.C."/>
        </authorList>
    </citation>
    <scope>NUCLEOTIDE SEQUENCE [LARGE SCALE GENOMIC DNA]</scope>
    <source>
        <strain evidence="16 17">HTCC2143</strain>
    </source>
</reference>
<evidence type="ECO:0000313" key="16">
    <source>
        <dbReference type="EMBL" id="EAW32967.1"/>
    </source>
</evidence>
<proteinExistence type="inferred from homology"/>
<dbReference type="GO" id="GO:0009279">
    <property type="term" value="C:cell outer membrane"/>
    <property type="evidence" value="ECO:0007669"/>
    <property type="project" value="UniProtKB-SubCell"/>
</dbReference>
<gene>
    <name evidence="16" type="ORF">GP2143_16966</name>
</gene>
<keyword evidence="2 11" id="KW-0813">Transport</keyword>
<evidence type="ECO:0000313" key="17">
    <source>
        <dbReference type="Proteomes" id="UP000004931"/>
    </source>
</evidence>
<evidence type="ECO:0000256" key="11">
    <source>
        <dbReference type="PROSITE-ProRule" id="PRU01360"/>
    </source>
</evidence>
<dbReference type="InterPro" id="IPR039426">
    <property type="entry name" value="TonB-dep_rcpt-like"/>
</dbReference>
<dbReference type="InterPro" id="IPR000531">
    <property type="entry name" value="Beta-barrel_TonB"/>
</dbReference>
<feature type="signal peptide" evidence="13">
    <location>
        <begin position="1"/>
        <end position="29"/>
    </location>
</feature>
<evidence type="ECO:0000256" key="12">
    <source>
        <dbReference type="RuleBase" id="RU003357"/>
    </source>
</evidence>
<feature type="domain" description="TonB-dependent receptor-like beta-barrel" evidence="14">
    <location>
        <begin position="298"/>
        <end position="762"/>
    </location>
</feature>
<keyword evidence="9 11" id="KW-0472">Membrane</keyword>
<protein>
    <submittedName>
        <fullName evidence="16">TonB-dependent receptor</fullName>
    </submittedName>
</protein>
<dbReference type="Gene3D" id="2.40.170.20">
    <property type="entry name" value="TonB-dependent receptor, beta-barrel domain"/>
    <property type="match status" value="1"/>
</dbReference>
<keyword evidence="10 11" id="KW-0998">Cell outer membrane</keyword>
<keyword evidence="4" id="KW-0410">Iron transport</keyword>